<dbReference type="EMBL" id="MNAD01001717">
    <property type="protein sequence ID" value="OJT01857.1"/>
    <property type="molecule type" value="Genomic_DNA"/>
</dbReference>
<gene>
    <name evidence="1" type="ORF">TRAPUB_7689</name>
</gene>
<keyword evidence="2" id="KW-1185">Reference proteome</keyword>
<evidence type="ECO:0000313" key="2">
    <source>
        <dbReference type="Proteomes" id="UP000184267"/>
    </source>
</evidence>
<proteinExistence type="predicted"/>
<evidence type="ECO:0000313" key="1">
    <source>
        <dbReference type="EMBL" id="OJT01857.1"/>
    </source>
</evidence>
<sequence>MSIEVAALAATQHQQTSAALGAPDEWLGHDYDVETPVYLLVYPSSASYGSPAYSPWSIAWPVGGATEQRMTAWRHLQVDACTYLVDSDDPPCFGYQGPFTKTAGSSAARRLFLFNATLTTRQTIEQLAKRACSGSDYGPAAVLQDGSKEWVKGVLDSMVASGLMSGVKRDMVVQLASAGTFNIQVVLKIR</sequence>
<accession>A0A1M2V2T6</accession>
<comment type="caution">
    <text evidence="1">The sequence shown here is derived from an EMBL/GenBank/DDBJ whole genome shotgun (WGS) entry which is preliminary data.</text>
</comment>
<dbReference type="OrthoDB" id="2722656at2759"/>
<protein>
    <submittedName>
        <fullName evidence="1">Uncharacterized protein</fullName>
    </submittedName>
</protein>
<name>A0A1M2V2T6_TRAPU</name>
<organism evidence="1 2">
    <name type="scientific">Trametes pubescens</name>
    <name type="common">White-rot fungus</name>
    <dbReference type="NCBI Taxonomy" id="154538"/>
    <lineage>
        <taxon>Eukaryota</taxon>
        <taxon>Fungi</taxon>
        <taxon>Dikarya</taxon>
        <taxon>Basidiomycota</taxon>
        <taxon>Agaricomycotina</taxon>
        <taxon>Agaricomycetes</taxon>
        <taxon>Polyporales</taxon>
        <taxon>Polyporaceae</taxon>
        <taxon>Trametes</taxon>
    </lineage>
</organism>
<reference evidence="1 2" key="1">
    <citation type="submission" date="2016-10" db="EMBL/GenBank/DDBJ databases">
        <title>Genome sequence of the basidiomycete white-rot fungus Trametes pubescens.</title>
        <authorList>
            <person name="Makela M.R."/>
            <person name="Granchi Z."/>
            <person name="Peng M."/>
            <person name="De Vries R.P."/>
            <person name="Grigoriev I."/>
            <person name="Riley R."/>
            <person name="Hilden K."/>
        </authorList>
    </citation>
    <scope>NUCLEOTIDE SEQUENCE [LARGE SCALE GENOMIC DNA]</scope>
    <source>
        <strain evidence="1 2">FBCC735</strain>
    </source>
</reference>
<dbReference type="AlphaFoldDB" id="A0A1M2V2T6"/>
<dbReference type="Proteomes" id="UP000184267">
    <property type="component" value="Unassembled WGS sequence"/>
</dbReference>